<name>A0ABQ4Q3X2_9BURK</name>
<evidence type="ECO:0000313" key="9">
    <source>
        <dbReference type="EMBL" id="GIZ51893.1"/>
    </source>
</evidence>
<proteinExistence type="inferred from homology"/>
<evidence type="ECO:0000256" key="7">
    <source>
        <dbReference type="ARBA" id="ARBA00023136"/>
    </source>
</evidence>
<accession>A0ABQ4Q3X2</accession>
<feature type="transmembrane region" description="Helical" evidence="8">
    <location>
        <begin position="12"/>
        <end position="32"/>
    </location>
</feature>
<feature type="transmembrane region" description="Helical" evidence="8">
    <location>
        <begin position="898"/>
        <end position="916"/>
    </location>
</feature>
<dbReference type="SUPFAM" id="SSF82866">
    <property type="entry name" value="Multidrug efflux transporter AcrB transmembrane domain"/>
    <property type="match status" value="2"/>
</dbReference>
<sequence length="1062" mass="115493">MIAQIIRHSIANRFFVLFATVILAAWGLWSLGKTPLDALPDLSDTQVIIRAQYPGKAPQIVEDQVTYPMTTALLAVPGAKTVRGYSFFGDSFVYVLFDDATDLYWARSRVLEYINQVQGRLPQGVRAELGPDGTGVGWVFEYALVDRTGQNDLSQLRALNDWFLRFELKTVPDVAEVASIGGMVRQYQVVLDPDKLRAFGLSHAKVLEALGKANEESGGSVVEMAETEYMVRSRGYLRSLEDFRNIVLNANETGTPVLLRDVATVRLGPEMRRGIAELNGEGEVAGGVIVMRSGKNALQTIDAVKAKLDTLKASLPRGVEVITTYDRSNLINAAVDNLRNKLIEEFIVVAVVCAIFLFHLRSAFVAIVSLPLGILAAFIVMRYQGVNANIMSLGGIAIAIGAMVDAAIVMIENVHKHLEAYEHAHPEKELTTQERWKIVTEASIEVGPALFFSLLIVTLSFLPVFALEAQEGKLFAPLAYTKTYTLAAAAGLAITLVPVLMGYLIRGRIPNEASNPLNRVLIAAYRPLLEGSLRHPVAVIAVAIVALVLTAIPVSRLGGEFMPPLDEGDLLYMPSALPGLSASKASELLQQTDRLIKTVPEVATVFGKAGRAESATDPAPLEMFETTIQFKPRDQWRPGMTPEKLVDELDRVVKVPGLSNVWVPPIRNRIDMLSTGIKTPVGVKVSGADLGQIDQIATQVEAVVKTVPGVTSALAERLSGGRYIDVTIDRRQAARYGLAVTDVQSVVSSAIGGENVGEVVDGRQRFPINVRYPRDYRDSVQNLRELPLVTERGAQIRLGDVAQIQVTDGPPMIRSENARLSGWVYVDVRGTDLRTAVNAMQAAVQKEVKLPPGYSIGWSGQFEYMERAAAKLQTVIPLTLAVIFLLLYLAFRSTSEALLLMLTVPFALIGGFWFVWGLGHAVSVATAVGFIALAGLAAEFGVVMLVYLRNSLDARLRSGQPLTKELILEAIREGAVLRVRPKAMTVAVILAGLLPIMYGTGAGSEVMQRIAAPMVGGMVTAPLLSLFVIPAAWRLLQERRLRLATKTSKSTTKESLHENLAV</sequence>
<dbReference type="PANTHER" id="PTHR32063:SF19">
    <property type="entry name" value="CATION EFFLUX SYSTEM PROTEIN CUSA"/>
    <property type="match status" value="1"/>
</dbReference>
<evidence type="ECO:0000256" key="1">
    <source>
        <dbReference type="ARBA" id="ARBA00004651"/>
    </source>
</evidence>
<gene>
    <name evidence="9" type="ORF">NCCP691_19070</name>
</gene>
<dbReference type="Gene3D" id="1.20.1640.10">
    <property type="entry name" value="Multidrug efflux transporter AcrB transmembrane domain"/>
    <property type="match status" value="2"/>
</dbReference>
<feature type="transmembrane region" description="Helical" evidence="8">
    <location>
        <begin position="342"/>
        <end position="358"/>
    </location>
</feature>
<feature type="transmembrane region" description="Helical" evidence="8">
    <location>
        <begin position="1010"/>
        <end position="1033"/>
    </location>
</feature>
<dbReference type="Gene3D" id="3.30.2090.10">
    <property type="entry name" value="Multidrug efflux transporter AcrB TolC docking domain, DN and DC subdomains"/>
    <property type="match status" value="2"/>
</dbReference>
<feature type="transmembrane region" description="Helical" evidence="8">
    <location>
        <begin position="390"/>
        <end position="411"/>
    </location>
</feature>
<dbReference type="NCBIfam" id="TIGR00914">
    <property type="entry name" value="2A0601"/>
    <property type="match status" value="1"/>
</dbReference>
<dbReference type="Proteomes" id="UP000887222">
    <property type="component" value="Unassembled WGS sequence"/>
</dbReference>
<keyword evidence="7 8" id="KW-0472">Membrane</keyword>
<comment type="similarity">
    <text evidence="2">Belongs to the resistance-nodulation-cell division (RND) (TC 2.A.6) family.</text>
</comment>
<keyword evidence="3" id="KW-0813">Transport</keyword>
<dbReference type="Gene3D" id="3.30.70.1440">
    <property type="entry name" value="Multidrug efflux transporter AcrB pore domain"/>
    <property type="match status" value="1"/>
</dbReference>
<evidence type="ECO:0000256" key="4">
    <source>
        <dbReference type="ARBA" id="ARBA00022475"/>
    </source>
</evidence>
<evidence type="ECO:0000256" key="2">
    <source>
        <dbReference type="ARBA" id="ARBA00010942"/>
    </source>
</evidence>
<dbReference type="PRINTS" id="PR00702">
    <property type="entry name" value="ACRIFLAVINRP"/>
</dbReference>
<dbReference type="Pfam" id="PF00873">
    <property type="entry name" value="ACR_tran"/>
    <property type="match status" value="1"/>
</dbReference>
<feature type="transmembrane region" description="Helical" evidence="8">
    <location>
        <begin position="922"/>
        <end position="948"/>
    </location>
</feature>
<organism evidence="9 10">
    <name type="scientific">Noviherbaspirillum aridicola</name>
    <dbReference type="NCBI Taxonomy" id="2849687"/>
    <lineage>
        <taxon>Bacteria</taxon>
        <taxon>Pseudomonadati</taxon>
        <taxon>Pseudomonadota</taxon>
        <taxon>Betaproteobacteria</taxon>
        <taxon>Burkholderiales</taxon>
        <taxon>Oxalobacteraceae</taxon>
        <taxon>Noviherbaspirillum</taxon>
    </lineage>
</organism>
<comment type="subcellular location">
    <subcellularLocation>
        <location evidence="1">Cell membrane</location>
        <topology evidence="1">Multi-pass membrane protein</topology>
    </subcellularLocation>
</comment>
<evidence type="ECO:0000256" key="8">
    <source>
        <dbReference type="SAM" id="Phobius"/>
    </source>
</evidence>
<keyword evidence="10" id="KW-1185">Reference proteome</keyword>
<keyword evidence="4" id="KW-1003">Cell membrane</keyword>
<evidence type="ECO:0000313" key="10">
    <source>
        <dbReference type="Proteomes" id="UP000887222"/>
    </source>
</evidence>
<protein>
    <submittedName>
        <fullName evidence="9">Cation transporter</fullName>
    </submittedName>
</protein>
<feature type="transmembrane region" description="Helical" evidence="8">
    <location>
        <begin position="981"/>
        <end position="998"/>
    </location>
</feature>
<dbReference type="InterPro" id="IPR001036">
    <property type="entry name" value="Acrflvin-R"/>
</dbReference>
<evidence type="ECO:0000256" key="5">
    <source>
        <dbReference type="ARBA" id="ARBA00022692"/>
    </source>
</evidence>
<reference evidence="9 10" key="1">
    <citation type="journal article" date="2022" name="Int. J. Syst. Evol. Microbiol.">
        <title>Noviherbaspirillum aridicola sp. nov., isolated from an arid soil in Pakistan.</title>
        <authorList>
            <person name="Khan I.U."/>
            <person name="Saqib M."/>
            <person name="Amin A."/>
            <person name="Hussain F."/>
            <person name="Li L."/>
            <person name="Liu Y.H."/>
            <person name="Fang B.Z."/>
            <person name="Ahmed I."/>
            <person name="Li W.J."/>
        </authorList>
    </citation>
    <scope>NUCLEOTIDE SEQUENCE [LARGE SCALE GENOMIC DNA]</scope>
    <source>
        <strain evidence="9 10">NCCP-691</strain>
    </source>
</reference>
<feature type="transmembrane region" description="Helical" evidence="8">
    <location>
        <begin position="872"/>
        <end position="891"/>
    </location>
</feature>
<dbReference type="PANTHER" id="PTHR32063">
    <property type="match status" value="1"/>
</dbReference>
<dbReference type="EMBL" id="BPMK01000007">
    <property type="protein sequence ID" value="GIZ51893.1"/>
    <property type="molecule type" value="Genomic_DNA"/>
</dbReference>
<feature type="transmembrane region" description="Helical" evidence="8">
    <location>
        <begin position="446"/>
        <end position="466"/>
    </location>
</feature>
<dbReference type="InterPro" id="IPR027463">
    <property type="entry name" value="AcrB_DN_DC_subdom"/>
</dbReference>
<keyword evidence="5 8" id="KW-0812">Transmembrane</keyword>
<feature type="transmembrane region" description="Helical" evidence="8">
    <location>
        <begin position="486"/>
        <end position="505"/>
    </location>
</feature>
<dbReference type="SUPFAM" id="SSF82714">
    <property type="entry name" value="Multidrug efflux transporter AcrB TolC docking domain, DN and DC subdomains"/>
    <property type="match status" value="2"/>
</dbReference>
<dbReference type="InterPro" id="IPR004763">
    <property type="entry name" value="CusA-like"/>
</dbReference>
<dbReference type="Gene3D" id="3.30.70.1430">
    <property type="entry name" value="Multidrug efflux transporter AcrB pore domain"/>
    <property type="match status" value="2"/>
</dbReference>
<feature type="transmembrane region" description="Helical" evidence="8">
    <location>
        <begin position="536"/>
        <end position="554"/>
    </location>
</feature>
<evidence type="ECO:0000256" key="3">
    <source>
        <dbReference type="ARBA" id="ARBA00022448"/>
    </source>
</evidence>
<dbReference type="Gene3D" id="3.30.70.1320">
    <property type="entry name" value="Multidrug efflux transporter AcrB pore domain like"/>
    <property type="match status" value="1"/>
</dbReference>
<feature type="transmembrane region" description="Helical" evidence="8">
    <location>
        <begin position="363"/>
        <end position="384"/>
    </location>
</feature>
<keyword evidence="6 8" id="KW-1133">Transmembrane helix</keyword>
<evidence type="ECO:0000256" key="6">
    <source>
        <dbReference type="ARBA" id="ARBA00022989"/>
    </source>
</evidence>
<dbReference type="RefSeq" id="WP_220808051.1">
    <property type="nucleotide sequence ID" value="NZ_BPMK01000007.1"/>
</dbReference>
<comment type="caution">
    <text evidence="9">The sequence shown here is derived from an EMBL/GenBank/DDBJ whole genome shotgun (WGS) entry which is preliminary data.</text>
</comment>
<dbReference type="SUPFAM" id="SSF82693">
    <property type="entry name" value="Multidrug efflux transporter AcrB pore domain, PN1, PN2, PC1 and PC2 subdomains"/>
    <property type="match status" value="2"/>
</dbReference>